<keyword evidence="5 9" id="KW-0812">Transmembrane</keyword>
<feature type="region of interest" description="Disordered" evidence="10">
    <location>
        <begin position="228"/>
        <end position="261"/>
    </location>
</feature>
<evidence type="ECO:0000256" key="5">
    <source>
        <dbReference type="ARBA" id="ARBA00022692"/>
    </source>
</evidence>
<dbReference type="InterPro" id="IPR045335">
    <property type="entry name" value="FtsQ_C_sf"/>
</dbReference>
<comment type="similarity">
    <text evidence="9">Belongs to the FtsQ/DivIB family. FtsQ subfamily.</text>
</comment>
<evidence type="ECO:0000256" key="1">
    <source>
        <dbReference type="ARBA" id="ARBA00004370"/>
    </source>
</evidence>
<dbReference type="GO" id="GO:0032153">
    <property type="term" value="C:cell division site"/>
    <property type="evidence" value="ECO:0007669"/>
    <property type="project" value="UniProtKB-UniRule"/>
</dbReference>
<dbReference type="Pfam" id="PF03799">
    <property type="entry name" value="FtsQ_DivIB_C"/>
    <property type="match status" value="1"/>
</dbReference>
<evidence type="ECO:0000256" key="6">
    <source>
        <dbReference type="ARBA" id="ARBA00022989"/>
    </source>
</evidence>
<evidence type="ECO:0000256" key="3">
    <source>
        <dbReference type="ARBA" id="ARBA00022519"/>
    </source>
</evidence>
<evidence type="ECO:0000256" key="7">
    <source>
        <dbReference type="ARBA" id="ARBA00023136"/>
    </source>
</evidence>
<gene>
    <name evidence="9 12" type="primary">ftsQ</name>
    <name evidence="13" type="ORF">KEBURONENSIS_00510</name>
    <name evidence="12" type="ORF">KEBURONENSIS_00931</name>
</gene>
<dbReference type="InterPro" id="IPR034746">
    <property type="entry name" value="POTRA"/>
</dbReference>
<keyword evidence="2 9" id="KW-1003">Cell membrane</keyword>
<dbReference type="PANTHER" id="PTHR35851:SF1">
    <property type="entry name" value="CELL DIVISION PROTEIN FTSQ"/>
    <property type="match status" value="1"/>
</dbReference>
<keyword evidence="7 9" id="KW-0472">Membrane</keyword>
<keyword evidence="6 9" id="KW-1133">Transmembrane helix</keyword>
<comment type="function">
    <text evidence="9">Essential cell division protein. May link together the upstream cell division proteins, which are predominantly cytoplasmic, with the downstream cell division proteins, which are predominantly periplasmic. May control correct divisome assembly.</text>
</comment>
<protein>
    <recommendedName>
        <fullName evidence="9">Cell division protein FtsQ</fullName>
    </recommendedName>
</protein>
<reference evidence="13 14" key="2">
    <citation type="submission" date="2017-06" db="EMBL/GenBank/DDBJ databases">
        <authorList>
            <person name="Kim H.J."/>
            <person name="Triplett B.A."/>
        </authorList>
    </citation>
    <scope>NUCLEOTIDE SEQUENCE [LARGE SCALE GENOMIC DNA]</scope>
    <source>
        <strain evidence="13">Kingella_eburonensis</strain>
    </source>
</reference>
<accession>A0A238HFG9</accession>
<keyword evidence="4 9" id="KW-0132">Cell division</keyword>
<dbReference type="GO" id="GO:0005886">
    <property type="term" value="C:plasma membrane"/>
    <property type="evidence" value="ECO:0007669"/>
    <property type="project" value="UniProtKB-SubCell"/>
</dbReference>
<dbReference type="HAMAP" id="MF_00911">
    <property type="entry name" value="FtsQ_subfam"/>
    <property type="match status" value="1"/>
</dbReference>
<evidence type="ECO:0000256" key="9">
    <source>
        <dbReference type="HAMAP-Rule" id="MF_00911"/>
    </source>
</evidence>
<dbReference type="GO" id="GO:0090529">
    <property type="term" value="P:cell septum assembly"/>
    <property type="evidence" value="ECO:0007669"/>
    <property type="project" value="InterPro"/>
</dbReference>
<sequence length="261" mass="30289">MKIVFYLILLLILLTGIFWLPRSSYFQIGAINIVAENGGDQLKHASKRRVFESVRPYLTGSFFHVNVHDAQRAAESVNWVKHARVDRIPPSVIKITVEEYAPVARWVREGYQAGLITAEGQIFQAAYNEELPEFDGDVTELPMMLEQYRLLNEQLKPLRLKILRLQYSSRAAWSMMLDNGIELRLGTQNTHTRMARFVEYYPSKLAWQANNVDYVDMRYPDAFAVRLRENLPEPEEAEQKQTQPQEKQPEKSAKSKKTTKK</sequence>
<keyword evidence="8 9" id="KW-0131">Cell cycle</keyword>
<dbReference type="AlphaFoldDB" id="A0A238HFG9"/>
<evidence type="ECO:0000313" key="13">
    <source>
        <dbReference type="EMBL" id="SNB82372.1"/>
    </source>
</evidence>
<evidence type="ECO:0000259" key="11">
    <source>
        <dbReference type="PROSITE" id="PS51779"/>
    </source>
</evidence>
<evidence type="ECO:0000256" key="10">
    <source>
        <dbReference type="SAM" id="MobiDB-lite"/>
    </source>
</evidence>
<dbReference type="InterPro" id="IPR026579">
    <property type="entry name" value="FtsQ"/>
</dbReference>
<name>A0A238HFG9_9NEIS</name>
<evidence type="ECO:0000313" key="14">
    <source>
        <dbReference type="Proteomes" id="UP000215450"/>
    </source>
</evidence>
<keyword evidence="3 9" id="KW-0997">Cell inner membrane</keyword>
<dbReference type="GO" id="GO:0043093">
    <property type="term" value="P:FtsZ-dependent cytokinesis"/>
    <property type="evidence" value="ECO:0007669"/>
    <property type="project" value="UniProtKB-UniRule"/>
</dbReference>
<evidence type="ECO:0000256" key="4">
    <source>
        <dbReference type="ARBA" id="ARBA00022618"/>
    </source>
</evidence>
<dbReference type="Gene3D" id="3.40.50.11690">
    <property type="entry name" value="Cell division protein FtsQ/DivIB"/>
    <property type="match status" value="1"/>
</dbReference>
<keyword evidence="14" id="KW-1185">Reference proteome</keyword>
<dbReference type="PROSITE" id="PS51779">
    <property type="entry name" value="POTRA"/>
    <property type="match status" value="1"/>
</dbReference>
<organism evidence="12">
    <name type="scientific">Kingella negevensis</name>
    <dbReference type="NCBI Taxonomy" id="1522312"/>
    <lineage>
        <taxon>Bacteria</taxon>
        <taxon>Pseudomonadati</taxon>
        <taxon>Pseudomonadota</taxon>
        <taxon>Betaproteobacteria</taxon>
        <taxon>Neisseriales</taxon>
        <taxon>Neisseriaceae</taxon>
        <taxon>Kingella</taxon>
    </lineage>
</organism>
<dbReference type="Proteomes" id="UP000215450">
    <property type="component" value="Unassembled WGS sequence"/>
</dbReference>
<dbReference type="EMBL" id="FXUV01000011">
    <property type="protein sequence ID" value="SMQ11926.1"/>
    <property type="molecule type" value="Genomic_DNA"/>
</dbReference>
<dbReference type="PANTHER" id="PTHR35851">
    <property type="entry name" value="CELL DIVISION PROTEIN FTSQ"/>
    <property type="match status" value="1"/>
</dbReference>
<dbReference type="STRING" id="1522312.GCA_900177895_01350"/>
<dbReference type="Gene3D" id="3.10.20.310">
    <property type="entry name" value="membrane protein fhac"/>
    <property type="match status" value="1"/>
</dbReference>
<dbReference type="OrthoDB" id="9790370at2"/>
<dbReference type="InterPro" id="IPR005548">
    <property type="entry name" value="Cell_div_FtsQ/DivIB_C"/>
</dbReference>
<evidence type="ECO:0000256" key="8">
    <source>
        <dbReference type="ARBA" id="ARBA00023306"/>
    </source>
</evidence>
<comment type="subunit">
    <text evidence="9">Part of a complex composed of FtsB, FtsL and FtsQ.</text>
</comment>
<proteinExistence type="inferred from homology"/>
<feature type="domain" description="POTRA" evidence="11">
    <location>
        <begin position="26"/>
        <end position="100"/>
    </location>
</feature>
<evidence type="ECO:0000256" key="2">
    <source>
        <dbReference type="ARBA" id="ARBA00022475"/>
    </source>
</evidence>
<dbReference type="Pfam" id="PF08478">
    <property type="entry name" value="POTRA_1"/>
    <property type="match status" value="1"/>
</dbReference>
<evidence type="ECO:0000313" key="12">
    <source>
        <dbReference type="EMBL" id="SMQ11926.1"/>
    </source>
</evidence>
<comment type="subcellular location">
    <subcellularLocation>
        <location evidence="9">Cell inner membrane</location>
        <topology evidence="9">Single-pass type II membrane protein</topology>
    </subcellularLocation>
    <subcellularLocation>
        <location evidence="1">Membrane</location>
    </subcellularLocation>
    <text evidence="9">Localizes to the division septum.</text>
</comment>
<reference evidence="12" key="1">
    <citation type="submission" date="2017-05" db="EMBL/GenBank/DDBJ databases">
        <authorList>
            <person name="Song R."/>
            <person name="Chenine A.L."/>
            <person name="Ruprecht R.M."/>
        </authorList>
    </citation>
    <scope>NUCLEOTIDE SEQUENCE</scope>
    <source>
        <strain evidence="12">Kingella_eburonensis</strain>
    </source>
</reference>
<dbReference type="InterPro" id="IPR013685">
    <property type="entry name" value="POTRA_FtsQ_type"/>
</dbReference>
<dbReference type="EMBL" id="FXUV02000065">
    <property type="protein sequence ID" value="SNB82372.1"/>
    <property type="molecule type" value="Genomic_DNA"/>
</dbReference>